<evidence type="ECO:0000313" key="3">
    <source>
        <dbReference type="Proteomes" id="UP001448614"/>
    </source>
</evidence>
<feature type="transmembrane region" description="Helical" evidence="1">
    <location>
        <begin position="32"/>
        <end position="56"/>
    </location>
</feature>
<evidence type="ECO:0000256" key="1">
    <source>
        <dbReference type="SAM" id="Phobius"/>
    </source>
</evidence>
<reference evidence="2 3" key="1">
    <citation type="journal article" date="2024" name="Appl. Microbiol. Biotechnol.">
        <title>Biosynthetic gene clusters with biotechnological applications in novel Antarctic isolates from Actinomycetota.</title>
        <authorList>
            <person name="Bruna P."/>
            <person name="Nunez-Montero K."/>
            <person name="Contreras M.J."/>
            <person name="Leal K."/>
            <person name="Garcia M."/>
            <person name="Abanto M."/>
            <person name="Barrientos L."/>
        </authorList>
    </citation>
    <scope>NUCLEOTIDE SEQUENCE [LARGE SCALE GENOMIC DNA]</scope>
    <source>
        <strain evidence="2 3">Se16.17</strain>
    </source>
</reference>
<keyword evidence="1" id="KW-0472">Membrane</keyword>
<name>A0ABV0GTS3_PAENI</name>
<organism evidence="2 3">
    <name type="scientific">Paenarthrobacter nicotinovorans</name>
    <name type="common">Arthrobacter nicotinovorans</name>
    <dbReference type="NCBI Taxonomy" id="29320"/>
    <lineage>
        <taxon>Bacteria</taxon>
        <taxon>Bacillati</taxon>
        <taxon>Actinomycetota</taxon>
        <taxon>Actinomycetes</taxon>
        <taxon>Micrococcales</taxon>
        <taxon>Micrococcaceae</taxon>
        <taxon>Paenarthrobacter</taxon>
    </lineage>
</organism>
<feature type="transmembrane region" description="Helical" evidence="1">
    <location>
        <begin position="93"/>
        <end position="121"/>
    </location>
</feature>
<evidence type="ECO:0000313" key="2">
    <source>
        <dbReference type="EMBL" id="MEO3942018.1"/>
    </source>
</evidence>
<gene>
    <name evidence="2" type="ORF">V3C41_13135</name>
</gene>
<protein>
    <submittedName>
        <fullName evidence="2">Uncharacterized protein</fullName>
    </submittedName>
</protein>
<proteinExistence type="predicted"/>
<comment type="caution">
    <text evidence="2">The sequence shown here is derived from an EMBL/GenBank/DDBJ whole genome shotgun (WGS) entry which is preliminary data.</text>
</comment>
<dbReference type="Proteomes" id="UP001448614">
    <property type="component" value="Unassembled WGS sequence"/>
</dbReference>
<keyword evidence="1" id="KW-1133">Transmembrane helix</keyword>
<accession>A0ABV0GTS3</accession>
<keyword evidence="3" id="KW-1185">Reference proteome</keyword>
<keyword evidence="1" id="KW-0812">Transmembrane</keyword>
<dbReference type="EMBL" id="JBBMFV010000004">
    <property type="protein sequence ID" value="MEO3942018.1"/>
    <property type="molecule type" value="Genomic_DNA"/>
</dbReference>
<sequence length="125" mass="13820">MGEDATFRFFADFKAMLAPTRKTQCIGDGMTLGLIIAGTIILLTACLFLLLAMLYVTRLVGRTRKALALHDNAHVISELRDEETARTALQGKLALWIMAILPVTVIYLAWFGPVLLFAAMLPRQP</sequence>